<sequence>MATNPDRSSALVVDHVSKTFGSITVLNDVSFSIARGETVGLIGENGSGKSTFIKVLSGFHAPDRGAVVSMGERDISGVLAAGPTQTGLGFIHQDLALVENLTIVENLRISQFTTGLLGRIRWRQEERIVAGMIAKVGLTMSPTTLVSDLSVTDRALVAIARGLAEIDSAGTDRPRLLVLDEPTAYLPAEGVARLFAAVRRLTEDGTSILFVSHRLDEVIDHCERVIVFRGGNLVADELTEGQTERDLVTLMLGRSPEGLYPDYNERSGETVLTVEKLSGGTVEEVGFSARAGEIVGFIGLPGGGYEHIPYLLSGASRPRSGSITIDGARVDARAQTPQSAIARGIALLPADRKNRSGAQTLSLAENVTIATLSKFRARGVMLDAARERTVVREQIDNYSIQAPHPDAALSSLSGGNQQKALLAKWVIAEPRVYALHEPTQGVDVGAKRDVFRQMAGLAAEGTVLVIASVEYEDLARLCTRVHVVKAGRITLTIERDDLSAHALAVAVHER</sequence>
<feature type="domain" description="ABC transporter" evidence="9">
    <location>
        <begin position="11"/>
        <end position="255"/>
    </location>
</feature>
<dbReference type="CDD" id="cd03216">
    <property type="entry name" value="ABC_Carb_Monos_I"/>
    <property type="match status" value="1"/>
</dbReference>
<dbReference type="Pfam" id="PF00005">
    <property type="entry name" value="ABC_tran"/>
    <property type="match status" value="2"/>
</dbReference>
<keyword evidence="8" id="KW-0472">Membrane</keyword>
<dbReference type="PROSITE" id="PS50893">
    <property type="entry name" value="ABC_TRANSPORTER_2"/>
    <property type="match status" value="2"/>
</dbReference>
<keyword evidence="4" id="KW-0677">Repeat</keyword>
<reference evidence="10 11" key="1">
    <citation type="submission" date="2017-04" db="EMBL/GenBank/DDBJ databases">
        <title>Comparative genome analysis of Subtercola boreus.</title>
        <authorList>
            <person name="Cho Y.-J."/>
            <person name="Cho A."/>
            <person name="Kim O.-S."/>
            <person name="Lee J.-I."/>
        </authorList>
    </citation>
    <scope>NUCLEOTIDE SEQUENCE [LARGE SCALE GENOMIC DNA]</scope>
    <source>
        <strain evidence="10 11">P27444</strain>
    </source>
</reference>
<dbReference type="SUPFAM" id="SSF52540">
    <property type="entry name" value="P-loop containing nucleoside triphosphate hydrolases"/>
    <property type="match status" value="2"/>
</dbReference>
<evidence type="ECO:0000256" key="6">
    <source>
        <dbReference type="ARBA" id="ARBA00022840"/>
    </source>
</evidence>
<keyword evidence="2" id="KW-1003">Cell membrane</keyword>
<dbReference type="EMBL" id="NBXA01000012">
    <property type="protein sequence ID" value="RFA14604.1"/>
    <property type="molecule type" value="Genomic_DNA"/>
</dbReference>
<dbReference type="InterPro" id="IPR050107">
    <property type="entry name" value="ABC_carbohydrate_import_ATPase"/>
</dbReference>
<dbReference type="SMART" id="SM00382">
    <property type="entry name" value="AAA"/>
    <property type="match status" value="2"/>
</dbReference>
<dbReference type="GO" id="GO:0016887">
    <property type="term" value="F:ATP hydrolysis activity"/>
    <property type="evidence" value="ECO:0007669"/>
    <property type="project" value="InterPro"/>
</dbReference>
<dbReference type="InterPro" id="IPR003439">
    <property type="entry name" value="ABC_transporter-like_ATP-bd"/>
</dbReference>
<keyword evidence="5" id="KW-0547">Nucleotide-binding</keyword>
<dbReference type="PANTHER" id="PTHR43790:SF3">
    <property type="entry name" value="D-ALLOSE IMPORT ATP-BINDING PROTEIN ALSA-RELATED"/>
    <property type="match status" value="1"/>
</dbReference>
<keyword evidence="6" id="KW-0067">ATP-binding</keyword>
<dbReference type="GO" id="GO:0005524">
    <property type="term" value="F:ATP binding"/>
    <property type="evidence" value="ECO:0007669"/>
    <property type="project" value="UniProtKB-KW"/>
</dbReference>
<evidence type="ECO:0000256" key="1">
    <source>
        <dbReference type="ARBA" id="ARBA00022448"/>
    </source>
</evidence>
<evidence type="ECO:0000256" key="8">
    <source>
        <dbReference type="ARBA" id="ARBA00023136"/>
    </source>
</evidence>
<dbReference type="AlphaFoldDB" id="A0A3E0VWZ4"/>
<accession>A0A3E0VWZ4</accession>
<evidence type="ECO:0000256" key="4">
    <source>
        <dbReference type="ARBA" id="ARBA00022737"/>
    </source>
</evidence>
<dbReference type="CDD" id="cd03215">
    <property type="entry name" value="ABC_Carb_Monos_II"/>
    <property type="match status" value="1"/>
</dbReference>
<evidence type="ECO:0000313" key="11">
    <source>
        <dbReference type="Proteomes" id="UP000256709"/>
    </source>
</evidence>
<evidence type="ECO:0000256" key="3">
    <source>
        <dbReference type="ARBA" id="ARBA00022597"/>
    </source>
</evidence>
<dbReference type="RefSeq" id="WP_116282362.1">
    <property type="nucleotide sequence ID" value="NZ_NBXA01000012.1"/>
</dbReference>
<dbReference type="InterPro" id="IPR027417">
    <property type="entry name" value="P-loop_NTPase"/>
</dbReference>
<dbReference type="PANTHER" id="PTHR43790">
    <property type="entry name" value="CARBOHYDRATE TRANSPORT ATP-BINDING PROTEIN MG119-RELATED"/>
    <property type="match status" value="1"/>
</dbReference>
<evidence type="ECO:0000256" key="7">
    <source>
        <dbReference type="ARBA" id="ARBA00022967"/>
    </source>
</evidence>
<proteinExistence type="predicted"/>
<dbReference type="Proteomes" id="UP000256709">
    <property type="component" value="Unassembled WGS sequence"/>
</dbReference>
<dbReference type="OrthoDB" id="39350at2"/>
<dbReference type="Gene3D" id="3.40.50.300">
    <property type="entry name" value="P-loop containing nucleotide triphosphate hydrolases"/>
    <property type="match status" value="2"/>
</dbReference>
<evidence type="ECO:0000256" key="5">
    <source>
        <dbReference type="ARBA" id="ARBA00022741"/>
    </source>
</evidence>
<dbReference type="InterPro" id="IPR003593">
    <property type="entry name" value="AAA+_ATPase"/>
</dbReference>
<dbReference type="PROSITE" id="PS00211">
    <property type="entry name" value="ABC_TRANSPORTER_1"/>
    <property type="match status" value="1"/>
</dbReference>
<evidence type="ECO:0000313" key="10">
    <source>
        <dbReference type="EMBL" id="RFA14604.1"/>
    </source>
</evidence>
<keyword evidence="7" id="KW-1278">Translocase</keyword>
<keyword evidence="3" id="KW-0762">Sugar transport</keyword>
<evidence type="ECO:0000256" key="2">
    <source>
        <dbReference type="ARBA" id="ARBA00022475"/>
    </source>
</evidence>
<gene>
    <name evidence="10" type="ORF">B7R21_06065</name>
</gene>
<keyword evidence="1" id="KW-0813">Transport</keyword>
<dbReference type="InterPro" id="IPR017871">
    <property type="entry name" value="ABC_transporter-like_CS"/>
</dbReference>
<protein>
    <recommendedName>
        <fullName evidence="9">ABC transporter domain-containing protein</fullName>
    </recommendedName>
</protein>
<feature type="domain" description="ABC transporter" evidence="9">
    <location>
        <begin position="266"/>
        <end position="507"/>
    </location>
</feature>
<comment type="caution">
    <text evidence="10">The sequence shown here is derived from an EMBL/GenBank/DDBJ whole genome shotgun (WGS) entry which is preliminary data.</text>
</comment>
<name>A0A3E0VWZ4_9MICO</name>
<organism evidence="10 11">
    <name type="scientific">Subtercola boreus</name>
    <dbReference type="NCBI Taxonomy" id="120213"/>
    <lineage>
        <taxon>Bacteria</taxon>
        <taxon>Bacillati</taxon>
        <taxon>Actinomycetota</taxon>
        <taxon>Actinomycetes</taxon>
        <taxon>Micrococcales</taxon>
        <taxon>Microbacteriaceae</taxon>
        <taxon>Subtercola</taxon>
    </lineage>
</organism>
<evidence type="ECO:0000259" key="9">
    <source>
        <dbReference type="PROSITE" id="PS50893"/>
    </source>
</evidence>